<dbReference type="STRING" id="390242.SAMN04488024_103207"/>
<dbReference type="InterPro" id="IPR013325">
    <property type="entry name" value="RNA_pol_sigma_r2"/>
</dbReference>
<dbReference type="EMBL" id="FMZH01000003">
    <property type="protein sequence ID" value="SDC85801.1"/>
    <property type="molecule type" value="Genomic_DNA"/>
</dbReference>
<feature type="domain" description="RNA polymerase sigma factor 70 region 4 type 2" evidence="6">
    <location>
        <begin position="103"/>
        <end position="154"/>
    </location>
</feature>
<dbReference type="NCBIfam" id="TIGR02937">
    <property type="entry name" value="sigma70-ECF"/>
    <property type="match status" value="1"/>
</dbReference>
<evidence type="ECO:0000256" key="2">
    <source>
        <dbReference type="ARBA" id="ARBA00023015"/>
    </source>
</evidence>
<keyword evidence="2" id="KW-0805">Transcription regulation</keyword>
<comment type="similarity">
    <text evidence="1">Belongs to the sigma-70 factor family. ECF subfamily.</text>
</comment>
<dbReference type="Gene3D" id="1.10.1740.10">
    <property type="match status" value="1"/>
</dbReference>
<dbReference type="AlphaFoldDB" id="A0A1G6Q0R9"/>
<dbReference type="InterPro" id="IPR014284">
    <property type="entry name" value="RNA_pol_sigma-70_dom"/>
</dbReference>
<name>A0A1G6Q0R9_9SPHI</name>
<protein>
    <submittedName>
        <fullName evidence="7">RNA polymerase sigma-70 factor, ECF subfamily</fullName>
    </submittedName>
</protein>
<dbReference type="Pfam" id="PF08281">
    <property type="entry name" value="Sigma70_r4_2"/>
    <property type="match status" value="1"/>
</dbReference>
<dbReference type="Gene3D" id="1.10.10.10">
    <property type="entry name" value="Winged helix-like DNA-binding domain superfamily/Winged helix DNA-binding domain"/>
    <property type="match status" value="1"/>
</dbReference>
<gene>
    <name evidence="7" type="ORF">SAMN04488024_103207</name>
</gene>
<dbReference type="PANTHER" id="PTHR43133">
    <property type="entry name" value="RNA POLYMERASE ECF-TYPE SIGMA FACTO"/>
    <property type="match status" value="1"/>
</dbReference>
<evidence type="ECO:0000259" key="5">
    <source>
        <dbReference type="Pfam" id="PF04542"/>
    </source>
</evidence>
<keyword evidence="4" id="KW-0804">Transcription</keyword>
<organism evidence="7 8">
    <name type="scientific">Pedobacter soli</name>
    <dbReference type="NCBI Taxonomy" id="390242"/>
    <lineage>
        <taxon>Bacteria</taxon>
        <taxon>Pseudomonadati</taxon>
        <taxon>Bacteroidota</taxon>
        <taxon>Sphingobacteriia</taxon>
        <taxon>Sphingobacteriales</taxon>
        <taxon>Sphingobacteriaceae</taxon>
        <taxon>Pedobacter</taxon>
    </lineage>
</organism>
<dbReference type="GO" id="GO:0016987">
    <property type="term" value="F:sigma factor activity"/>
    <property type="evidence" value="ECO:0007669"/>
    <property type="project" value="UniProtKB-KW"/>
</dbReference>
<accession>A0A1G6Q0R9</accession>
<reference evidence="8" key="1">
    <citation type="submission" date="2016-10" db="EMBL/GenBank/DDBJ databases">
        <authorList>
            <person name="Varghese N."/>
            <person name="Submissions S."/>
        </authorList>
    </citation>
    <scope>NUCLEOTIDE SEQUENCE [LARGE SCALE GENOMIC DNA]</scope>
    <source>
        <strain evidence="8">DSM 18609</strain>
    </source>
</reference>
<dbReference type="GO" id="GO:0003677">
    <property type="term" value="F:DNA binding"/>
    <property type="evidence" value="ECO:0007669"/>
    <property type="project" value="InterPro"/>
</dbReference>
<evidence type="ECO:0000313" key="7">
    <source>
        <dbReference type="EMBL" id="SDC85801.1"/>
    </source>
</evidence>
<proteinExistence type="inferred from homology"/>
<dbReference type="PANTHER" id="PTHR43133:SF46">
    <property type="entry name" value="RNA POLYMERASE SIGMA-70 FACTOR ECF SUBFAMILY"/>
    <property type="match status" value="1"/>
</dbReference>
<dbReference type="SUPFAM" id="SSF88946">
    <property type="entry name" value="Sigma2 domain of RNA polymerase sigma factors"/>
    <property type="match status" value="1"/>
</dbReference>
<dbReference type="InterPro" id="IPR013249">
    <property type="entry name" value="RNA_pol_sigma70_r4_t2"/>
</dbReference>
<evidence type="ECO:0000256" key="3">
    <source>
        <dbReference type="ARBA" id="ARBA00023082"/>
    </source>
</evidence>
<dbReference type="SUPFAM" id="SSF88659">
    <property type="entry name" value="Sigma3 and sigma4 domains of RNA polymerase sigma factors"/>
    <property type="match status" value="1"/>
</dbReference>
<evidence type="ECO:0000259" key="6">
    <source>
        <dbReference type="Pfam" id="PF08281"/>
    </source>
</evidence>
<dbReference type="InterPro" id="IPR039425">
    <property type="entry name" value="RNA_pol_sigma-70-like"/>
</dbReference>
<dbReference type="Pfam" id="PF04542">
    <property type="entry name" value="Sigma70_r2"/>
    <property type="match status" value="1"/>
</dbReference>
<sequence length="183" mass="21835">MICLKEFEYIYIRHWEKLYAFCFRMTRDEHLSQNFVQDIFTDLWERRAEVSILSIENYLFRAAKNQVLKEYRRKKLDTTIMEDNFESYLVDHVGTLEAELMDQLNVLLARLPEKRKEILVMNKIREMDIDEIAKALNLSKQTVKNQLTSALKQLRFHSNETSGLIIPFGIYMLILLNHNLTIS</sequence>
<keyword evidence="3" id="KW-0731">Sigma factor</keyword>
<dbReference type="GO" id="GO:0006352">
    <property type="term" value="P:DNA-templated transcription initiation"/>
    <property type="evidence" value="ECO:0007669"/>
    <property type="project" value="InterPro"/>
</dbReference>
<dbReference type="RefSeq" id="WP_090767065.1">
    <property type="nucleotide sequence ID" value="NZ_FMZH01000003.1"/>
</dbReference>
<keyword evidence="8" id="KW-1185">Reference proteome</keyword>
<dbReference type="InterPro" id="IPR013324">
    <property type="entry name" value="RNA_pol_sigma_r3/r4-like"/>
</dbReference>
<evidence type="ECO:0000256" key="1">
    <source>
        <dbReference type="ARBA" id="ARBA00010641"/>
    </source>
</evidence>
<dbReference type="InterPro" id="IPR036388">
    <property type="entry name" value="WH-like_DNA-bd_sf"/>
</dbReference>
<evidence type="ECO:0000313" key="8">
    <source>
        <dbReference type="Proteomes" id="UP000199455"/>
    </source>
</evidence>
<evidence type="ECO:0000256" key="4">
    <source>
        <dbReference type="ARBA" id="ARBA00023163"/>
    </source>
</evidence>
<dbReference type="Proteomes" id="UP000199455">
    <property type="component" value="Unassembled WGS sequence"/>
</dbReference>
<feature type="domain" description="RNA polymerase sigma-70 region 2" evidence="5">
    <location>
        <begin position="12"/>
        <end position="75"/>
    </location>
</feature>
<dbReference type="InterPro" id="IPR007627">
    <property type="entry name" value="RNA_pol_sigma70_r2"/>
</dbReference>